<reference evidence="2 3" key="1">
    <citation type="journal article" date="2014" name="Front. Genet.">
        <title>Genome and metabolic network of "Candidatus Phaeomarinobacter ectocarpi" Ec32, a new candidate genus of Alphaproteobacteria frequently associated with brown algae.</title>
        <authorList>
            <person name="Dittami S.M."/>
            <person name="Barbeyron T."/>
            <person name="Boyen C."/>
            <person name="Cambefort J."/>
            <person name="Collet G."/>
            <person name="Delage L."/>
            <person name="Gobet A."/>
            <person name="Groisillier A."/>
            <person name="Leblanc C."/>
            <person name="Michel G."/>
            <person name="Scornet D."/>
            <person name="Siegel A."/>
            <person name="Tapia J.E."/>
            <person name="Tonon T."/>
        </authorList>
    </citation>
    <scope>NUCLEOTIDE SEQUENCE [LARGE SCALE GENOMIC DNA]</scope>
    <source>
        <strain evidence="2 3">Ec32</strain>
    </source>
</reference>
<dbReference type="RefSeq" id="WP_052534274.1">
    <property type="nucleotide sequence ID" value="NZ_HG966617.1"/>
</dbReference>
<dbReference type="HOGENOM" id="CLU_020336_13_3_5"/>
<dbReference type="Gene3D" id="3.40.50.1820">
    <property type="entry name" value="alpha/beta hydrolase"/>
    <property type="match status" value="1"/>
</dbReference>
<dbReference type="SUPFAM" id="SSF53474">
    <property type="entry name" value="alpha/beta-Hydrolases"/>
    <property type="match status" value="1"/>
</dbReference>
<evidence type="ECO:0000313" key="2">
    <source>
        <dbReference type="EMBL" id="CDO59952.1"/>
    </source>
</evidence>
<dbReference type="Pfam" id="PF00561">
    <property type="entry name" value="Abhydrolase_1"/>
    <property type="match status" value="1"/>
</dbReference>
<dbReference type="AlphaFoldDB" id="X5MD73"/>
<dbReference type="PANTHER" id="PTHR43194:SF2">
    <property type="entry name" value="PEROXISOMAL MEMBRANE PROTEIN LPX1"/>
    <property type="match status" value="1"/>
</dbReference>
<proteinExistence type="predicted"/>
<gene>
    <name evidence="2" type="ORF">BN1012_Phect1738</name>
</gene>
<feature type="domain" description="AB hydrolase-1" evidence="1">
    <location>
        <begin position="60"/>
        <end position="305"/>
    </location>
</feature>
<dbReference type="EMBL" id="HG966617">
    <property type="protein sequence ID" value="CDO59952.1"/>
    <property type="molecule type" value="Genomic_DNA"/>
</dbReference>
<dbReference type="InterPro" id="IPR050228">
    <property type="entry name" value="Carboxylesterase_BioH"/>
</dbReference>
<evidence type="ECO:0000259" key="1">
    <source>
        <dbReference type="Pfam" id="PF00561"/>
    </source>
</evidence>
<accession>X5MD73</accession>
<dbReference type="InterPro" id="IPR029058">
    <property type="entry name" value="AB_hydrolase_fold"/>
</dbReference>
<dbReference type="KEGG" id="pect:BN1012_Phect1738"/>
<dbReference type="InterPro" id="IPR000639">
    <property type="entry name" value="Epox_hydrolase-like"/>
</dbReference>
<evidence type="ECO:0000313" key="3">
    <source>
        <dbReference type="Proteomes" id="UP000032160"/>
    </source>
</evidence>
<dbReference type="GO" id="GO:0016787">
    <property type="term" value="F:hydrolase activity"/>
    <property type="evidence" value="ECO:0007669"/>
    <property type="project" value="UniProtKB-KW"/>
</dbReference>
<dbReference type="STRING" id="1458461.BN1012_Phect1738"/>
<protein>
    <submittedName>
        <fullName evidence="2">Hydrolase, alpha/beta fold family protein,At1g52510/AT4G12830 homolog 2</fullName>
    </submittedName>
</protein>
<dbReference type="PRINTS" id="PR00412">
    <property type="entry name" value="EPOXHYDRLASE"/>
</dbReference>
<name>X5MD73_9HYPH</name>
<keyword evidence="3" id="KW-1185">Reference proteome</keyword>
<dbReference type="InterPro" id="IPR000073">
    <property type="entry name" value="AB_hydrolase_1"/>
</dbReference>
<dbReference type="PANTHER" id="PTHR43194">
    <property type="entry name" value="HYDROLASE ALPHA/BETA FOLD FAMILY"/>
    <property type="match status" value="1"/>
</dbReference>
<keyword evidence="2" id="KW-0378">Hydrolase</keyword>
<organism evidence="2 3">
    <name type="scientific">Candidatus Phaeomarinibacter ectocarpi</name>
    <dbReference type="NCBI Taxonomy" id="1458461"/>
    <lineage>
        <taxon>Bacteria</taxon>
        <taxon>Pseudomonadati</taxon>
        <taxon>Pseudomonadota</taxon>
        <taxon>Alphaproteobacteria</taxon>
        <taxon>Hyphomicrobiales</taxon>
        <taxon>Parvibaculaceae</taxon>
        <taxon>Candidatus Phaeomarinibacter</taxon>
    </lineage>
</organism>
<dbReference type="Proteomes" id="UP000032160">
    <property type="component" value="Chromosome I"/>
</dbReference>
<sequence length="318" mass="36438">MADIYEQAHFDEDPGEVYVTPEERFADLLRYDFAPNYIEWRGLKMHYTDEGPKDGSQKGTFLMVHGNPGWSYLYHDWIPQLVQDGYRCIALDLIGHGRSDKPTNRNWYSVRKHIDSVSHLISALNLTSVNLVVQDWGGIIGLSNILTRPNLFDRLFIFNTAIAHHGFHFAEGLQVWKETTRDPAKYATDMPVGDIVSMSLRVNTAEKDEMKTAFDAPWPDVKSKASIMQFPFLIPYDDDRSPLRNLCEDVFQALKKWDHCPVHFVFGDDDWTYPWDWAVEWSSQVPGATLDRIQGASHFVQIENADACVGAIRNRLAA</sequence>